<reference evidence="1 2" key="1">
    <citation type="journal article" date="2014" name="Agronomy (Basel)">
        <title>A Draft Genome Sequence for Ensete ventricosum, the Drought-Tolerant Tree Against Hunger.</title>
        <authorList>
            <person name="Harrison J."/>
            <person name="Moore K.A."/>
            <person name="Paszkiewicz K."/>
            <person name="Jones T."/>
            <person name="Grant M."/>
            <person name="Ambacheew D."/>
            <person name="Muzemil S."/>
            <person name="Studholme D.J."/>
        </authorList>
    </citation>
    <scope>NUCLEOTIDE SEQUENCE [LARGE SCALE GENOMIC DNA]</scope>
</reference>
<evidence type="ECO:0000313" key="1">
    <source>
        <dbReference type="EMBL" id="RRT71716.1"/>
    </source>
</evidence>
<accession>A0A427A627</accession>
<proteinExistence type="predicted"/>
<name>A0A427A627_ENSVE</name>
<evidence type="ECO:0000313" key="2">
    <source>
        <dbReference type="Proteomes" id="UP000287651"/>
    </source>
</evidence>
<comment type="caution">
    <text evidence="1">The sequence shown here is derived from an EMBL/GenBank/DDBJ whole genome shotgun (WGS) entry which is preliminary data.</text>
</comment>
<gene>
    <name evidence="1" type="ORF">B296_00011134</name>
</gene>
<protein>
    <submittedName>
        <fullName evidence="1">Uncharacterized protein</fullName>
    </submittedName>
</protein>
<dbReference type="AlphaFoldDB" id="A0A427A627"/>
<dbReference type="EMBL" id="AMZH03003629">
    <property type="protein sequence ID" value="RRT71716.1"/>
    <property type="molecule type" value="Genomic_DNA"/>
</dbReference>
<sequence>MAWLAPDHISNPRRRRCGFEAPASFPLKSRRLLLMADPILSLCLKYPSHMVIPGVVLAIDDGSSKALSWVDAGTGDGDGGQANQEYRKANGQGSKNLLHAHLLREHEVKPKQERRTGNGNLSGTWESLALLLASVAEKTV</sequence>
<organism evidence="1 2">
    <name type="scientific">Ensete ventricosum</name>
    <name type="common">Abyssinian banana</name>
    <name type="synonym">Musa ensete</name>
    <dbReference type="NCBI Taxonomy" id="4639"/>
    <lineage>
        <taxon>Eukaryota</taxon>
        <taxon>Viridiplantae</taxon>
        <taxon>Streptophyta</taxon>
        <taxon>Embryophyta</taxon>
        <taxon>Tracheophyta</taxon>
        <taxon>Spermatophyta</taxon>
        <taxon>Magnoliopsida</taxon>
        <taxon>Liliopsida</taxon>
        <taxon>Zingiberales</taxon>
        <taxon>Musaceae</taxon>
        <taxon>Ensete</taxon>
    </lineage>
</organism>
<dbReference type="Proteomes" id="UP000287651">
    <property type="component" value="Unassembled WGS sequence"/>
</dbReference>